<feature type="transmembrane region" description="Helical" evidence="1">
    <location>
        <begin position="36"/>
        <end position="57"/>
    </location>
</feature>
<dbReference type="InterPro" id="IPR052734">
    <property type="entry name" value="Nod_factor_acetyltransferase"/>
</dbReference>
<keyword evidence="3" id="KW-0012">Acyltransferase</keyword>
<dbReference type="GO" id="GO:0016746">
    <property type="term" value="F:acyltransferase activity"/>
    <property type="evidence" value="ECO:0007669"/>
    <property type="project" value="UniProtKB-KW"/>
</dbReference>
<dbReference type="EMBL" id="JAQZCI010000005">
    <property type="protein sequence ID" value="MDD7963511.1"/>
    <property type="molecule type" value="Genomic_DNA"/>
</dbReference>
<feature type="transmembrane region" description="Helical" evidence="1">
    <location>
        <begin position="12"/>
        <end position="30"/>
    </location>
</feature>
<dbReference type="PANTHER" id="PTHR37312">
    <property type="entry name" value="MEMBRANE-BOUND ACYLTRANSFERASE YKRP-RELATED"/>
    <property type="match status" value="1"/>
</dbReference>
<sequence>MTSGADKPRSSAIDALRVGAIVAVAASHLWGEYEVVRALTFSWHVPMFFFLAGYLWTTRAADARRTTRSEIVTRFRTLVVPFAAWTTIFGVLTIGYLVSTTGVTIEGVLSTLWGGARARGPWSPYWFLPVLFFATVLYRWLEGRRIGPRLSIAIGGTAVAVCYLVGDQLALWTPQDIAIAVPMLLLLGAGSLVRRYEGLVRGRAVWGASFLLTSLVLLLVGWAAPLDMKLGDFGTPVISVAVSLLICTGLLWVALTALPGSLPGKIGDFISESARTSVVVLLTHTFAYWLLSAQLQVPRPVVFVVTVTGTIGLGVLLHRTRLSQWLVGIPTRRKS</sequence>
<feature type="domain" description="Acyltransferase 3" evidence="2">
    <location>
        <begin position="12"/>
        <end position="318"/>
    </location>
</feature>
<accession>A0ABT5SMY2</accession>
<dbReference type="RefSeq" id="WP_274265020.1">
    <property type="nucleotide sequence ID" value="NZ_JAQZCI010000005.1"/>
</dbReference>
<evidence type="ECO:0000256" key="1">
    <source>
        <dbReference type="SAM" id="Phobius"/>
    </source>
</evidence>
<keyword evidence="1" id="KW-0472">Membrane</keyword>
<feature type="transmembrane region" description="Helical" evidence="1">
    <location>
        <begin position="297"/>
        <end position="317"/>
    </location>
</feature>
<reference evidence="3 4" key="1">
    <citation type="submission" date="2023-02" db="EMBL/GenBank/DDBJ databases">
        <title>Study of novel species of the Microbacterium genus.</title>
        <authorList>
            <person name="Arroyo-Herrera I."/>
            <person name="Roman-Ponce B."/>
            <person name="Vasquez-Murrieta M.S."/>
        </authorList>
    </citation>
    <scope>NUCLEOTIDE SEQUENCE [LARGE SCALE GENOMIC DNA]</scope>
    <source>
        <strain evidence="3 4">NE1TT3</strain>
    </source>
</reference>
<dbReference type="PANTHER" id="PTHR37312:SF1">
    <property type="entry name" value="MEMBRANE-BOUND ACYLTRANSFERASE YKRP-RELATED"/>
    <property type="match status" value="1"/>
</dbReference>
<feature type="transmembrane region" description="Helical" evidence="1">
    <location>
        <begin position="237"/>
        <end position="262"/>
    </location>
</feature>
<feature type="transmembrane region" description="Helical" evidence="1">
    <location>
        <begin position="125"/>
        <end position="141"/>
    </location>
</feature>
<keyword evidence="3" id="KW-0808">Transferase</keyword>
<keyword evidence="1" id="KW-0812">Transmembrane</keyword>
<feature type="transmembrane region" description="Helical" evidence="1">
    <location>
        <begin position="150"/>
        <end position="171"/>
    </location>
</feature>
<protein>
    <submittedName>
        <fullName evidence="3">Acyltransferase</fullName>
    </submittedName>
</protein>
<comment type="caution">
    <text evidence="3">The sequence shown here is derived from an EMBL/GenBank/DDBJ whole genome shotgun (WGS) entry which is preliminary data.</text>
</comment>
<dbReference type="InterPro" id="IPR002656">
    <property type="entry name" value="Acyl_transf_3_dom"/>
</dbReference>
<name>A0ABT5SMY2_9MICO</name>
<gene>
    <name evidence="3" type="ORF">PUW80_14235</name>
</gene>
<evidence type="ECO:0000313" key="4">
    <source>
        <dbReference type="Proteomes" id="UP001218170"/>
    </source>
</evidence>
<feature type="transmembrane region" description="Helical" evidence="1">
    <location>
        <begin position="274"/>
        <end position="291"/>
    </location>
</feature>
<keyword evidence="1" id="KW-1133">Transmembrane helix</keyword>
<keyword evidence="4" id="KW-1185">Reference proteome</keyword>
<evidence type="ECO:0000313" key="3">
    <source>
        <dbReference type="EMBL" id="MDD7963511.1"/>
    </source>
</evidence>
<feature type="transmembrane region" description="Helical" evidence="1">
    <location>
        <begin position="78"/>
        <end position="105"/>
    </location>
</feature>
<organism evidence="3 4">
    <name type="scientific">Microbacterium thalli</name>
    <dbReference type="NCBI Taxonomy" id="3027921"/>
    <lineage>
        <taxon>Bacteria</taxon>
        <taxon>Bacillati</taxon>
        <taxon>Actinomycetota</taxon>
        <taxon>Actinomycetes</taxon>
        <taxon>Micrococcales</taxon>
        <taxon>Microbacteriaceae</taxon>
        <taxon>Microbacterium</taxon>
    </lineage>
</organism>
<evidence type="ECO:0000259" key="2">
    <source>
        <dbReference type="Pfam" id="PF01757"/>
    </source>
</evidence>
<feature type="transmembrane region" description="Helical" evidence="1">
    <location>
        <begin position="177"/>
        <end position="193"/>
    </location>
</feature>
<dbReference type="Pfam" id="PF01757">
    <property type="entry name" value="Acyl_transf_3"/>
    <property type="match status" value="1"/>
</dbReference>
<feature type="transmembrane region" description="Helical" evidence="1">
    <location>
        <begin position="205"/>
        <end position="225"/>
    </location>
</feature>
<dbReference type="Proteomes" id="UP001218170">
    <property type="component" value="Unassembled WGS sequence"/>
</dbReference>
<proteinExistence type="predicted"/>